<dbReference type="GO" id="GO:0061671">
    <property type="term" value="C:Cbp3p-Cbp6 complex"/>
    <property type="evidence" value="ECO:0007669"/>
    <property type="project" value="InterPro"/>
</dbReference>
<organism evidence="2 3">
    <name type="scientific">Fusarium floridanum</name>
    <dbReference type="NCBI Taxonomy" id="1325733"/>
    <lineage>
        <taxon>Eukaryota</taxon>
        <taxon>Fungi</taxon>
        <taxon>Dikarya</taxon>
        <taxon>Ascomycota</taxon>
        <taxon>Pezizomycotina</taxon>
        <taxon>Sordariomycetes</taxon>
        <taxon>Hypocreomycetidae</taxon>
        <taxon>Hypocreales</taxon>
        <taxon>Nectriaceae</taxon>
        <taxon>Fusarium</taxon>
        <taxon>Fusarium solani species complex</taxon>
    </lineage>
</organism>
<dbReference type="Pfam" id="PF20180">
    <property type="entry name" value="UQCC2_CBP6"/>
    <property type="match status" value="1"/>
</dbReference>
<protein>
    <submittedName>
        <fullName evidence="2">Uncharacterized protein</fullName>
    </submittedName>
</protein>
<accession>A0A428SDE8</accession>
<dbReference type="Proteomes" id="UP000287972">
    <property type="component" value="Unassembled WGS sequence"/>
</dbReference>
<evidence type="ECO:0000313" key="2">
    <source>
        <dbReference type="EMBL" id="RSL87800.1"/>
    </source>
</evidence>
<dbReference type="GO" id="GO:0043022">
    <property type="term" value="F:ribosome binding"/>
    <property type="evidence" value="ECO:0007669"/>
    <property type="project" value="InterPro"/>
</dbReference>
<name>A0A428SDE8_9HYPO</name>
<sequence length="172" mass="19989">MPPPGLSSSYSDGDDHDGIGTVRAMSKKALERPDPGSVIGGGYVVRYWNHPCPQFTMSRTLSRKIYSDVFARWPKQALRPDHQLQDVLGKAVTERYQDYKPSMEREELLKARALQFLLQDRYNDRFKLKGRLLEPKSQPTYFEDLVREIDEAPNRSWIERLGKRLSGMIRFQ</sequence>
<dbReference type="PANTHER" id="PTHR28250:SF1">
    <property type="entry name" value="CYTOCHROME B PRE-MRNA-PROCESSING PROTEIN 6"/>
    <property type="match status" value="1"/>
</dbReference>
<proteinExistence type="predicted"/>
<gene>
    <name evidence="2" type="ORF">CEP51_002045</name>
</gene>
<comment type="caution">
    <text evidence="2">The sequence shown here is derived from an EMBL/GenBank/DDBJ whole genome shotgun (WGS) entry which is preliminary data.</text>
</comment>
<dbReference type="InterPro" id="IPR037653">
    <property type="entry name" value="Cbp6"/>
</dbReference>
<dbReference type="PANTHER" id="PTHR28250">
    <property type="entry name" value="CYTOCHROME B PRE-MRNA-PROCESSING PROTEIN 6"/>
    <property type="match status" value="1"/>
</dbReference>
<dbReference type="EMBL" id="NKCL01000028">
    <property type="protein sequence ID" value="RSL87800.1"/>
    <property type="molecule type" value="Genomic_DNA"/>
</dbReference>
<reference evidence="2 3" key="1">
    <citation type="submission" date="2017-06" db="EMBL/GenBank/DDBJ databases">
        <title>Comparative genomic analysis of Ambrosia Fusariam Clade fungi.</title>
        <authorList>
            <person name="Stajich J.E."/>
            <person name="Carrillo J."/>
            <person name="Kijimoto T."/>
            <person name="Eskalen A."/>
            <person name="O'Donnell K."/>
            <person name="Kasson M."/>
        </authorList>
    </citation>
    <scope>NUCLEOTIDE SEQUENCE [LARGE SCALE GENOMIC DNA]</scope>
    <source>
        <strain evidence="2 3">NRRL62606</strain>
    </source>
</reference>
<feature type="compositionally biased region" description="Low complexity" evidence="1">
    <location>
        <begin position="1"/>
        <end position="11"/>
    </location>
</feature>
<evidence type="ECO:0000313" key="3">
    <source>
        <dbReference type="Proteomes" id="UP000287972"/>
    </source>
</evidence>
<feature type="region of interest" description="Disordered" evidence="1">
    <location>
        <begin position="1"/>
        <end position="33"/>
    </location>
</feature>
<dbReference type="GO" id="GO:0034551">
    <property type="term" value="P:mitochondrial respiratory chain complex III assembly"/>
    <property type="evidence" value="ECO:0007669"/>
    <property type="project" value="TreeGrafter"/>
</dbReference>
<keyword evidence="3" id="KW-1185">Reference proteome</keyword>
<dbReference type="AlphaFoldDB" id="A0A428SDE8"/>
<evidence type="ECO:0000256" key="1">
    <source>
        <dbReference type="SAM" id="MobiDB-lite"/>
    </source>
</evidence>